<dbReference type="OrthoDB" id="2576233at2759"/>
<dbReference type="InterPro" id="IPR041078">
    <property type="entry name" value="Plavaka"/>
</dbReference>
<feature type="domain" description="DUF6830" evidence="1">
    <location>
        <begin position="770"/>
        <end position="821"/>
    </location>
</feature>
<name>A0A1J8QMU9_9AGAM</name>
<protein>
    <recommendedName>
        <fullName evidence="1">DUF6830 domain-containing protein</fullName>
    </recommendedName>
</protein>
<dbReference type="AlphaFoldDB" id="A0A1J8QMU9"/>
<sequence>MSSYADPLAPVAENPDTYEFISNETSFRAGEGLYKCPASCSLEFGSVEDLCTHLTDDPGCNVVPVPLSFRQPAGPEQERMGHYHEKSGYIYGFHRPNTFECMKAHDYETHRTHNVYYPFADREEWELAKFLSDNLNQGQITCFLKLLWVKSNTRKPPQFTSAQQLFTFMDALPKGPKWNCETIHTEGYITTHPVQLIWRDALEVTRHIFGNPVFTNDMEFDPYEVCVNGEREYGEWMSCPRAHEIQNQLPEGATIVLIVLASDKTPVTRQSGGLEMHPTFLTIANIRSDIRMKATAHAWACVAYMPIPEFLCHPDFSSLLQARLWHRCMDIVFHDLKIAASTGTQMVDPIGLLRYAFTPLVAYTADLPEQQMIACISKNASPITLAIQPQFGNGLLYQPRHGNITIEALHQLCQRVDPWKVQEFQDEAKVLHLSGVQLPFWRDWRFADPAIFLSPDILHTCHKFFFNHVLKWCKEAVGPDELDSRFHSQHKRIGTCHFGQGVTHVQQMTGHEHRDIQRRIVATIMGVADAEFVHAVRALIDFIYQAQSPTFTASSIAAMSASLQEFYHFKDSILCAEARRGGSGPIAHFEIPKLELLTSFAQAIPNLGAPIQFTSDVSERMLITHCKGPFECTSHQRASFTQQIVRLLDREDTARQFDLYALLRSNNLSLNNLIVEEFDEVVDIDPAFGWIMRVAPEEVSRFHGPRPIRNHFLKGLLSEDGRAAFHVTVSSDLADKTPIFLAQLYQLPDFPLRLHSFIESVDIPGSRFQARLLKVWNKFHLQLHSTLRPRLIMPSQQVQAYPPSDAYAYGNCDTVLLQTHNAGEILSSTS</sequence>
<organism evidence="2 3">
    <name type="scientific">Rhizopogon vesiculosus</name>
    <dbReference type="NCBI Taxonomy" id="180088"/>
    <lineage>
        <taxon>Eukaryota</taxon>
        <taxon>Fungi</taxon>
        <taxon>Dikarya</taxon>
        <taxon>Basidiomycota</taxon>
        <taxon>Agaricomycotina</taxon>
        <taxon>Agaricomycetes</taxon>
        <taxon>Agaricomycetidae</taxon>
        <taxon>Boletales</taxon>
        <taxon>Suillineae</taxon>
        <taxon>Rhizopogonaceae</taxon>
        <taxon>Rhizopogon</taxon>
    </lineage>
</organism>
<evidence type="ECO:0000313" key="2">
    <source>
        <dbReference type="EMBL" id="OJA10738.1"/>
    </source>
</evidence>
<accession>A0A1J8QMU9</accession>
<proteinExistence type="predicted"/>
<keyword evidence="3" id="KW-1185">Reference proteome</keyword>
<dbReference type="Pfam" id="PF20722">
    <property type="entry name" value="DUF6830"/>
    <property type="match status" value="1"/>
</dbReference>
<evidence type="ECO:0000259" key="1">
    <source>
        <dbReference type="Pfam" id="PF20722"/>
    </source>
</evidence>
<dbReference type="Pfam" id="PF18759">
    <property type="entry name" value="Plavaka"/>
    <property type="match status" value="1"/>
</dbReference>
<evidence type="ECO:0000313" key="3">
    <source>
        <dbReference type="Proteomes" id="UP000183567"/>
    </source>
</evidence>
<dbReference type="Proteomes" id="UP000183567">
    <property type="component" value="Unassembled WGS sequence"/>
</dbReference>
<reference evidence="2 3" key="1">
    <citation type="submission" date="2016-03" db="EMBL/GenBank/DDBJ databases">
        <title>Comparative genomics of the ectomycorrhizal sister species Rhizopogon vinicolor and Rhizopogon vesiculosus (Basidiomycota: Boletales) reveals a divergence of the mating type B locus.</title>
        <authorList>
            <person name="Mujic A.B."/>
            <person name="Kuo A."/>
            <person name="Tritt A."/>
            <person name="Lipzen A."/>
            <person name="Chen C."/>
            <person name="Johnson J."/>
            <person name="Sharma A."/>
            <person name="Barry K."/>
            <person name="Grigoriev I.V."/>
            <person name="Spatafora J.W."/>
        </authorList>
    </citation>
    <scope>NUCLEOTIDE SEQUENCE [LARGE SCALE GENOMIC DNA]</scope>
    <source>
        <strain evidence="2 3">AM-OR11-056</strain>
    </source>
</reference>
<gene>
    <name evidence="2" type="ORF">AZE42_10184</name>
</gene>
<dbReference type="EMBL" id="LVVM01005379">
    <property type="protein sequence ID" value="OJA10738.1"/>
    <property type="molecule type" value="Genomic_DNA"/>
</dbReference>
<dbReference type="InterPro" id="IPR049233">
    <property type="entry name" value="DUF6830"/>
</dbReference>
<comment type="caution">
    <text evidence="2">The sequence shown here is derived from an EMBL/GenBank/DDBJ whole genome shotgun (WGS) entry which is preliminary data.</text>
</comment>